<dbReference type="GO" id="GO:0006865">
    <property type="term" value="P:amino acid transport"/>
    <property type="evidence" value="ECO:0007669"/>
    <property type="project" value="UniProtKB-KW"/>
</dbReference>
<comment type="caution">
    <text evidence="10">The sequence shown here is derived from an EMBL/GenBank/DDBJ whole genome shotgun (WGS) entry which is preliminary data.</text>
</comment>
<evidence type="ECO:0000256" key="8">
    <source>
        <dbReference type="ARBA" id="ARBA00037998"/>
    </source>
</evidence>
<evidence type="ECO:0000256" key="7">
    <source>
        <dbReference type="ARBA" id="ARBA00023136"/>
    </source>
</evidence>
<dbReference type="Pfam" id="PF02653">
    <property type="entry name" value="BPD_transp_2"/>
    <property type="match status" value="1"/>
</dbReference>
<reference evidence="10" key="1">
    <citation type="submission" date="2022-12" db="EMBL/GenBank/DDBJ databases">
        <title>Reference genome sequencing for broad-spectrum identification of bacterial and archaeal isolates by mass spectrometry.</title>
        <authorList>
            <person name="Sekiguchi Y."/>
            <person name="Tourlousse D.M."/>
        </authorList>
    </citation>
    <scope>NUCLEOTIDE SEQUENCE</scope>
    <source>
        <strain evidence="10">14</strain>
    </source>
</reference>
<comment type="similarity">
    <text evidence="8">Belongs to the binding-protein-dependent transport system permease family. LivHM subfamily.</text>
</comment>
<dbReference type="RefSeq" id="WP_281885451.1">
    <property type="nucleotide sequence ID" value="NZ_BSDP01000001.1"/>
</dbReference>
<dbReference type="GO" id="GO:0005886">
    <property type="term" value="C:plasma membrane"/>
    <property type="evidence" value="ECO:0007669"/>
    <property type="project" value="UniProtKB-SubCell"/>
</dbReference>
<keyword evidence="6 9" id="KW-1133">Transmembrane helix</keyword>
<gene>
    <name evidence="10" type="ORF">ARHIZOSPH14_24880</name>
</gene>
<dbReference type="Proteomes" id="UP001144396">
    <property type="component" value="Unassembled WGS sequence"/>
</dbReference>
<evidence type="ECO:0000313" key="11">
    <source>
        <dbReference type="Proteomes" id="UP001144396"/>
    </source>
</evidence>
<keyword evidence="11" id="KW-1185">Reference proteome</keyword>
<protein>
    <submittedName>
        <fullName evidence="10">Branched-chain amino acid ABC transporter permease</fullName>
    </submittedName>
</protein>
<dbReference type="AlphaFoldDB" id="A0A9W6FQ61"/>
<dbReference type="PANTHER" id="PTHR11795:SF451">
    <property type="entry name" value="ABC TRANSPORTER PERMEASE PROTEIN"/>
    <property type="match status" value="1"/>
</dbReference>
<keyword evidence="4 9" id="KW-0812">Transmembrane</keyword>
<feature type="transmembrane region" description="Helical" evidence="9">
    <location>
        <begin position="142"/>
        <end position="161"/>
    </location>
</feature>
<dbReference type="CDD" id="cd06582">
    <property type="entry name" value="TM_PBP1_LivH_like"/>
    <property type="match status" value="1"/>
</dbReference>
<accession>A0A9W6FQ61</accession>
<sequence>MDLLLQQLVDGVAAGAIYGALALALVLVYRASHTINFAQGEMALLGAYLSWQFVAFGLPLLAALAVSVLACAVLGMGIERVLIRPLAKRNQHLPMIITTLGLMIALNAVIAWVWGHQTREVPPVLGQGAVEVAGAALSRQDLVIIATVLGGAIALAAFFRFTRTGLFMRATVGDTESARLSGVRTGRMLSVGWGLAGGIGAIAGTLIAPELFLQPGMMAPVLIYAFAAATLGGLDSPLGAIVGGIIVGLAENIAGTYVPWIGSEFKQGLALAIILVVLLLRPAGLFGSRKVVRV</sequence>
<evidence type="ECO:0000256" key="5">
    <source>
        <dbReference type="ARBA" id="ARBA00022970"/>
    </source>
</evidence>
<evidence type="ECO:0000256" key="4">
    <source>
        <dbReference type="ARBA" id="ARBA00022692"/>
    </source>
</evidence>
<feature type="transmembrane region" description="Helical" evidence="9">
    <location>
        <begin position="241"/>
        <end position="262"/>
    </location>
</feature>
<dbReference type="GO" id="GO:0022857">
    <property type="term" value="F:transmembrane transporter activity"/>
    <property type="evidence" value="ECO:0007669"/>
    <property type="project" value="InterPro"/>
</dbReference>
<name>A0A9W6FQ61_9MICO</name>
<evidence type="ECO:0000256" key="2">
    <source>
        <dbReference type="ARBA" id="ARBA00022448"/>
    </source>
</evidence>
<dbReference type="InterPro" id="IPR001851">
    <property type="entry name" value="ABC_transp_permease"/>
</dbReference>
<keyword evidence="3" id="KW-1003">Cell membrane</keyword>
<feature type="transmembrane region" description="Helical" evidence="9">
    <location>
        <begin position="95"/>
        <end position="115"/>
    </location>
</feature>
<dbReference type="PANTHER" id="PTHR11795">
    <property type="entry name" value="BRANCHED-CHAIN AMINO ACID TRANSPORT SYSTEM PERMEASE PROTEIN LIVH"/>
    <property type="match status" value="1"/>
</dbReference>
<keyword evidence="2" id="KW-0813">Transport</keyword>
<proteinExistence type="inferred from homology"/>
<evidence type="ECO:0000256" key="9">
    <source>
        <dbReference type="SAM" id="Phobius"/>
    </source>
</evidence>
<feature type="transmembrane region" description="Helical" evidence="9">
    <location>
        <begin position="188"/>
        <end position="207"/>
    </location>
</feature>
<feature type="transmembrane region" description="Helical" evidence="9">
    <location>
        <begin position="213"/>
        <end position="234"/>
    </location>
</feature>
<evidence type="ECO:0000256" key="3">
    <source>
        <dbReference type="ARBA" id="ARBA00022475"/>
    </source>
</evidence>
<evidence type="ECO:0000313" key="10">
    <source>
        <dbReference type="EMBL" id="GLI28246.1"/>
    </source>
</evidence>
<feature type="transmembrane region" description="Helical" evidence="9">
    <location>
        <begin position="12"/>
        <end position="31"/>
    </location>
</feature>
<evidence type="ECO:0000256" key="6">
    <source>
        <dbReference type="ARBA" id="ARBA00022989"/>
    </source>
</evidence>
<comment type="subcellular location">
    <subcellularLocation>
        <location evidence="1">Cell membrane</location>
        <topology evidence="1">Multi-pass membrane protein</topology>
    </subcellularLocation>
</comment>
<feature type="transmembrane region" description="Helical" evidence="9">
    <location>
        <begin position="268"/>
        <end position="287"/>
    </location>
</feature>
<keyword evidence="7 9" id="KW-0472">Membrane</keyword>
<organism evidence="10 11">
    <name type="scientific">Agromyces rhizosphaerae</name>
    <dbReference type="NCBI Taxonomy" id="88374"/>
    <lineage>
        <taxon>Bacteria</taxon>
        <taxon>Bacillati</taxon>
        <taxon>Actinomycetota</taxon>
        <taxon>Actinomycetes</taxon>
        <taxon>Micrococcales</taxon>
        <taxon>Microbacteriaceae</taxon>
        <taxon>Agromyces</taxon>
    </lineage>
</organism>
<keyword evidence="5" id="KW-0029">Amino-acid transport</keyword>
<feature type="transmembrane region" description="Helical" evidence="9">
    <location>
        <begin position="51"/>
        <end position="74"/>
    </location>
</feature>
<dbReference type="InterPro" id="IPR052157">
    <property type="entry name" value="BCAA_transport_permease"/>
</dbReference>
<evidence type="ECO:0000256" key="1">
    <source>
        <dbReference type="ARBA" id="ARBA00004651"/>
    </source>
</evidence>
<dbReference type="EMBL" id="BSDP01000001">
    <property type="protein sequence ID" value="GLI28246.1"/>
    <property type="molecule type" value="Genomic_DNA"/>
</dbReference>